<evidence type="ECO:0000313" key="2">
    <source>
        <dbReference type="Proteomes" id="UP001199916"/>
    </source>
</evidence>
<evidence type="ECO:0000313" key="1">
    <source>
        <dbReference type="EMBL" id="MCE5173285.1"/>
    </source>
</evidence>
<reference evidence="1 2" key="1">
    <citation type="submission" date="2021-11" db="EMBL/GenBank/DDBJ databases">
        <title>Draft genome sequence of Paenibacillus profundus YoMME, a new Gram-positive bacteria with exoelectrogenic properties.</title>
        <authorList>
            <person name="Hubenova Y."/>
            <person name="Hubenova E."/>
            <person name="Manasiev Y."/>
            <person name="Peykov S."/>
            <person name="Mitov M."/>
        </authorList>
    </citation>
    <scope>NUCLEOTIDE SEQUENCE [LARGE SCALE GENOMIC DNA]</scope>
    <source>
        <strain evidence="1 2">YoMME</strain>
    </source>
</reference>
<name>A0ABS8YN91_9BACL</name>
<dbReference type="EMBL" id="JAJNBZ010000045">
    <property type="protein sequence ID" value="MCE5173285.1"/>
    <property type="molecule type" value="Genomic_DNA"/>
</dbReference>
<organism evidence="1 2">
    <name type="scientific">Paenibacillus profundus</name>
    <dbReference type="NCBI Taxonomy" id="1173085"/>
    <lineage>
        <taxon>Bacteria</taxon>
        <taxon>Bacillati</taxon>
        <taxon>Bacillota</taxon>
        <taxon>Bacilli</taxon>
        <taxon>Bacillales</taxon>
        <taxon>Paenibacillaceae</taxon>
        <taxon>Paenibacillus</taxon>
    </lineage>
</organism>
<dbReference type="RefSeq" id="WP_233699257.1">
    <property type="nucleotide sequence ID" value="NZ_JAJNBZ010000045.1"/>
</dbReference>
<accession>A0ABS8YN91</accession>
<dbReference type="Proteomes" id="UP001199916">
    <property type="component" value="Unassembled WGS sequence"/>
</dbReference>
<gene>
    <name evidence="1" type="ORF">LQV63_28940</name>
</gene>
<sequence>MTNEHLIASREFEAPFVRVRGRLSRNDDVRWSPCIRTYRQPHGLQLPDPVEHVDTIKTTNWTHDYWILFEDGQGNVLACALAQPDFFAEDQEWGTFVQRLPYHRQTARVVLRKGSKEIGVLNVTQKLPDFVLHHPIKTRDIDPLGILHLRWEAKSGHHKKTPYTYYVRFSHDYEHWVRPGVNLRKTEFDLDLREMPGGKHCVAQVIATNGYQTAYVETRPFELPYKPAEILLGDTSGPLLFAQGFSRQHGPIQGENITWLMDGKKIVGMGSTFDVRKLRSIHRLLVRVQEPSGDIVSMDLGLYDGDTGLIVRPRAGF</sequence>
<comment type="caution">
    <text evidence="1">The sequence shown here is derived from an EMBL/GenBank/DDBJ whole genome shotgun (WGS) entry which is preliminary data.</text>
</comment>
<keyword evidence="2" id="KW-1185">Reference proteome</keyword>
<protein>
    <submittedName>
        <fullName evidence="1">Uncharacterized protein</fullName>
    </submittedName>
</protein>
<proteinExistence type="predicted"/>